<accession>A0A3M7QGJ6</accession>
<dbReference type="EMBL" id="REGN01006216">
    <property type="protein sequence ID" value="RNA10409.1"/>
    <property type="molecule type" value="Genomic_DNA"/>
</dbReference>
<dbReference type="AlphaFoldDB" id="A0A3M7QGJ6"/>
<evidence type="ECO:0000313" key="2">
    <source>
        <dbReference type="Proteomes" id="UP000276133"/>
    </source>
</evidence>
<reference evidence="1 2" key="1">
    <citation type="journal article" date="2018" name="Sci. Rep.">
        <title>Genomic signatures of local adaptation to the degree of environmental predictability in rotifers.</title>
        <authorList>
            <person name="Franch-Gras L."/>
            <person name="Hahn C."/>
            <person name="Garcia-Roger E.M."/>
            <person name="Carmona M.J."/>
            <person name="Serra M."/>
            <person name="Gomez A."/>
        </authorList>
    </citation>
    <scope>NUCLEOTIDE SEQUENCE [LARGE SCALE GENOMIC DNA]</scope>
    <source>
        <strain evidence="1">HYR1</strain>
    </source>
</reference>
<comment type="caution">
    <text evidence="1">The sequence shown here is derived from an EMBL/GenBank/DDBJ whole genome shotgun (WGS) entry which is preliminary data.</text>
</comment>
<evidence type="ECO:0000313" key="1">
    <source>
        <dbReference type="EMBL" id="RNA10409.1"/>
    </source>
</evidence>
<dbReference type="Proteomes" id="UP000276133">
    <property type="component" value="Unassembled WGS sequence"/>
</dbReference>
<proteinExistence type="predicted"/>
<sequence length="138" mass="15821">MNISIDSGVEDQLDAVASVVQYLRVNIYPVESYLWLINRKASKQNNALKLVDFSWRGFVYFQLAQIESGLPDFELKKKRREQQNCLYYKILSSGKLIQIGNKASSEISPVLNCSLASTQEISYKLEFLLYAANFCCYL</sequence>
<protein>
    <submittedName>
        <fullName evidence="1">Uncharacterized protein</fullName>
    </submittedName>
</protein>
<name>A0A3M7QGJ6_BRAPC</name>
<gene>
    <name evidence="1" type="ORF">BpHYR1_010818</name>
</gene>
<organism evidence="1 2">
    <name type="scientific">Brachionus plicatilis</name>
    <name type="common">Marine rotifer</name>
    <name type="synonym">Brachionus muelleri</name>
    <dbReference type="NCBI Taxonomy" id="10195"/>
    <lineage>
        <taxon>Eukaryota</taxon>
        <taxon>Metazoa</taxon>
        <taxon>Spiralia</taxon>
        <taxon>Gnathifera</taxon>
        <taxon>Rotifera</taxon>
        <taxon>Eurotatoria</taxon>
        <taxon>Monogononta</taxon>
        <taxon>Pseudotrocha</taxon>
        <taxon>Ploima</taxon>
        <taxon>Brachionidae</taxon>
        <taxon>Brachionus</taxon>
    </lineage>
</organism>
<keyword evidence="2" id="KW-1185">Reference proteome</keyword>